<evidence type="ECO:0000313" key="3">
    <source>
        <dbReference type="Proteomes" id="UP000638263"/>
    </source>
</evidence>
<proteinExistence type="predicted"/>
<reference evidence="2" key="1">
    <citation type="journal article" date="2014" name="Int. J. Syst. Evol. Microbiol.">
        <title>Complete genome sequence of Corynebacterium casei LMG S-19264T (=DSM 44701T), isolated from a smear-ripened cheese.</title>
        <authorList>
            <consortium name="US DOE Joint Genome Institute (JGI-PGF)"/>
            <person name="Walter F."/>
            <person name="Albersmeier A."/>
            <person name="Kalinowski J."/>
            <person name="Ruckert C."/>
        </authorList>
    </citation>
    <scope>NUCLEOTIDE SEQUENCE</scope>
    <source>
        <strain evidence="2">CGMCC 4.3508</strain>
    </source>
</reference>
<protein>
    <submittedName>
        <fullName evidence="2">Uncharacterized protein</fullName>
    </submittedName>
</protein>
<organism evidence="2 3">
    <name type="scientific">Nocardia jinanensis</name>
    <dbReference type="NCBI Taxonomy" id="382504"/>
    <lineage>
        <taxon>Bacteria</taxon>
        <taxon>Bacillati</taxon>
        <taxon>Actinomycetota</taxon>
        <taxon>Actinomycetes</taxon>
        <taxon>Mycobacteriales</taxon>
        <taxon>Nocardiaceae</taxon>
        <taxon>Nocardia</taxon>
    </lineage>
</organism>
<accession>A0A917VMC2</accession>
<dbReference type="RefSeq" id="WP_058853000.1">
    <property type="nucleotide sequence ID" value="NZ_BMMH01000001.1"/>
</dbReference>
<gene>
    <name evidence="2" type="ORF">GCM10011588_07450</name>
</gene>
<dbReference type="EMBL" id="BMMH01000001">
    <property type="protein sequence ID" value="GGK95568.1"/>
    <property type="molecule type" value="Genomic_DNA"/>
</dbReference>
<evidence type="ECO:0000313" key="2">
    <source>
        <dbReference type="EMBL" id="GGK95568.1"/>
    </source>
</evidence>
<name>A0A917VMC2_9NOCA</name>
<keyword evidence="3" id="KW-1185">Reference proteome</keyword>
<dbReference type="AlphaFoldDB" id="A0A917VMC2"/>
<feature type="region of interest" description="Disordered" evidence="1">
    <location>
        <begin position="1"/>
        <end position="42"/>
    </location>
</feature>
<comment type="caution">
    <text evidence="2">The sequence shown here is derived from an EMBL/GenBank/DDBJ whole genome shotgun (WGS) entry which is preliminary data.</text>
</comment>
<sequence length="69" mass="7263">MTMPATGTGLDRLGPPGPRSAAARCRTPNPAGSGAAAAADVHWPDPSPLHHWWTEVMDGALLPRRRRAA</sequence>
<reference evidence="2" key="2">
    <citation type="submission" date="2020-09" db="EMBL/GenBank/DDBJ databases">
        <authorList>
            <person name="Sun Q."/>
            <person name="Zhou Y."/>
        </authorList>
    </citation>
    <scope>NUCLEOTIDE SEQUENCE</scope>
    <source>
        <strain evidence="2">CGMCC 4.3508</strain>
    </source>
</reference>
<dbReference type="Proteomes" id="UP000638263">
    <property type="component" value="Unassembled WGS sequence"/>
</dbReference>
<evidence type="ECO:0000256" key="1">
    <source>
        <dbReference type="SAM" id="MobiDB-lite"/>
    </source>
</evidence>